<dbReference type="AlphaFoldDB" id="A0A381I9J4"/>
<protein>
    <submittedName>
        <fullName evidence="1">Uncharacterized protein</fullName>
    </submittedName>
</protein>
<evidence type="ECO:0000313" key="1">
    <source>
        <dbReference type="EMBL" id="SUY24162.1"/>
    </source>
</evidence>
<name>A0A381I9J4_CLODI</name>
<organism evidence="1">
    <name type="scientific">Clostridioides difficile</name>
    <name type="common">Peptoclostridium difficile</name>
    <dbReference type="NCBI Taxonomy" id="1496"/>
    <lineage>
        <taxon>Bacteria</taxon>
        <taxon>Bacillati</taxon>
        <taxon>Bacillota</taxon>
        <taxon>Clostridia</taxon>
        <taxon>Peptostreptococcales</taxon>
        <taxon>Peptostreptococcaceae</taxon>
        <taxon>Clostridioides</taxon>
    </lineage>
</organism>
<accession>A0A381I9J4</accession>
<gene>
    <name evidence="1" type="ORF">NCTC13307_02134</name>
</gene>
<reference evidence="1" key="1">
    <citation type="submission" date="2018-06" db="EMBL/GenBank/DDBJ databases">
        <authorList>
            <consortium name="Pathogen Informatics"/>
            <person name="Doyle S."/>
        </authorList>
    </citation>
    <scope>NUCLEOTIDE SEQUENCE</scope>
    <source>
        <strain evidence="1">NCTC13307</strain>
    </source>
</reference>
<dbReference type="EMBL" id="UFWD01000001">
    <property type="protein sequence ID" value="SUY24162.1"/>
    <property type="molecule type" value="Genomic_DNA"/>
</dbReference>
<proteinExistence type="predicted"/>
<sequence length="47" mass="5549">MIYQFTYHIVNIKHLQELSNDLRTLLFTYHIVNIKPVPLGSTLYVSD</sequence>